<evidence type="ECO:0000259" key="5">
    <source>
        <dbReference type="PROSITE" id="PS50122"/>
    </source>
</evidence>
<feature type="domain" description="CheB-type methylesterase" evidence="5">
    <location>
        <begin position="176"/>
        <end position="356"/>
    </location>
</feature>
<evidence type="ECO:0000256" key="3">
    <source>
        <dbReference type="ARBA" id="ARBA00048267"/>
    </source>
</evidence>
<dbReference type="Pfam" id="PF01339">
    <property type="entry name" value="CheB_methylest"/>
    <property type="match status" value="1"/>
</dbReference>
<accession>A0ABW8AHQ9</accession>
<evidence type="ECO:0000313" key="7">
    <source>
        <dbReference type="Proteomes" id="UP001612915"/>
    </source>
</evidence>
<dbReference type="PANTHER" id="PTHR42872">
    <property type="entry name" value="PROTEIN-GLUTAMATE METHYLESTERASE/PROTEIN-GLUTAMINE GLUTAMINASE"/>
    <property type="match status" value="1"/>
</dbReference>
<dbReference type="EC" id="3.1.1.61" evidence="2"/>
<evidence type="ECO:0000313" key="6">
    <source>
        <dbReference type="EMBL" id="MFI7585894.1"/>
    </source>
</evidence>
<keyword evidence="1" id="KW-0378">Hydrolase</keyword>
<comment type="caution">
    <text evidence="4">Lacks conserved residue(s) required for the propagation of feature annotation.</text>
</comment>
<dbReference type="Gene3D" id="3.40.50.180">
    <property type="entry name" value="Methylesterase CheB, C-terminal domain"/>
    <property type="match status" value="1"/>
</dbReference>
<comment type="caution">
    <text evidence="6">The sequence shown here is derived from an EMBL/GenBank/DDBJ whole genome shotgun (WGS) entry which is preliminary data.</text>
</comment>
<evidence type="ECO:0000256" key="2">
    <source>
        <dbReference type="ARBA" id="ARBA00039140"/>
    </source>
</evidence>
<dbReference type="InterPro" id="IPR000673">
    <property type="entry name" value="Sig_transdc_resp-reg_Me-estase"/>
</dbReference>
<dbReference type="Proteomes" id="UP001612915">
    <property type="component" value="Unassembled WGS sequence"/>
</dbReference>
<dbReference type="PROSITE" id="PS50122">
    <property type="entry name" value="CHEB"/>
    <property type="match status" value="1"/>
</dbReference>
<dbReference type="SUPFAM" id="SSF52738">
    <property type="entry name" value="Methylesterase CheB, C-terminal domain"/>
    <property type="match status" value="1"/>
</dbReference>
<organism evidence="6 7">
    <name type="scientific">Spongisporangium articulatum</name>
    <dbReference type="NCBI Taxonomy" id="3362603"/>
    <lineage>
        <taxon>Bacteria</taxon>
        <taxon>Bacillati</taxon>
        <taxon>Actinomycetota</taxon>
        <taxon>Actinomycetes</taxon>
        <taxon>Kineosporiales</taxon>
        <taxon>Kineosporiaceae</taxon>
        <taxon>Spongisporangium</taxon>
    </lineage>
</organism>
<dbReference type="InterPro" id="IPR035909">
    <property type="entry name" value="CheB_C"/>
</dbReference>
<proteinExistence type="predicted"/>
<dbReference type="EMBL" id="JBITLV010000001">
    <property type="protein sequence ID" value="MFI7585894.1"/>
    <property type="molecule type" value="Genomic_DNA"/>
</dbReference>
<comment type="catalytic activity">
    <reaction evidence="3">
        <text>[protein]-L-glutamate 5-O-methyl ester + H2O = L-glutamyl-[protein] + methanol + H(+)</text>
        <dbReference type="Rhea" id="RHEA:23236"/>
        <dbReference type="Rhea" id="RHEA-COMP:10208"/>
        <dbReference type="Rhea" id="RHEA-COMP:10311"/>
        <dbReference type="ChEBI" id="CHEBI:15377"/>
        <dbReference type="ChEBI" id="CHEBI:15378"/>
        <dbReference type="ChEBI" id="CHEBI:17790"/>
        <dbReference type="ChEBI" id="CHEBI:29973"/>
        <dbReference type="ChEBI" id="CHEBI:82795"/>
        <dbReference type="EC" id="3.1.1.61"/>
    </reaction>
</comment>
<dbReference type="RefSeq" id="WP_398274573.1">
    <property type="nucleotide sequence ID" value="NZ_JBITLV010000001.1"/>
</dbReference>
<dbReference type="PANTHER" id="PTHR42872:SF6">
    <property type="entry name" value="PROTEIN-GLUTAMATE METHYLESTERASE_PROTEIN-GLUTAMINE GLUTAMINASE"/>
    <property type="match status" value="1"/>
</dbReference>
<reference evidence="6 7" key="1">
    <citation type="submission" date="2024-10" db="EMBL/GenBank/DDBJ databases">
        <title>The Natural Products Discovery Center: Release of the First 8490 Sequenced Strains for Exploring Actinobacteria Biosynthetic Diversity.</title>
        <authorList>
            <person name="Kalkreuter E."/>
            <person name="Kautsar S.A."/>
            <person name="Yang D."/>
            <person name="Bader C.D."/>
            <person name="Teijaro C.N."/>
            <person name="Fluegel L."/>
            <person name="Davis C.M."/>
            <person name="Simpson J.R."/>
            <person name="Lauterbach L."/>
            <person name="Steele A.D."/>
            <person name="Gui C."/>
            <person name="Meng S."/>
            <person name="Li G."/>
            <person name="Viehrig K."/>
            <person name="Ye F."/>
            <person name="Su P."/>
            <person name="Kiefer A.F."/>
            <person name="Nichols A."/>
            <person name="Cepeda A.J."/>
            <person name="Yan W."/>
            <person name="Fan B."/>
            <person name="Jiang Y."/>
            <person name="Adhikari A."/>
            <person name="Zheng C.-J."/>
            <person name="Schuster L."/>
            <person name="Cowan T.M."/>
            <person name="Smanski M.J."/>
            <person name="Chevrette M.G."/>
            <person name="De Carvalho L.P.S."/>
            <person name="Shen B."/>
        </authorList>
    </citation>
    <scope>NUCLEOTIDE SEQUENCE [LARGE SCALE GENOMIC DNA]</scope>
    <source>
        <strain evidence="6 7">NPDC049639</strain>
    </source>
</reference>
<evidence type="ECO:0000256" key="1">
    <source>
        <dbReference type="ARBA" id="ARBA00022801"/>
    </source>
</evidence>
<name>A0ABW8AHQ9_9ACTN</name>
<keyword evidence="7" id="KW-1185">Reference proteome</keyword>
<gene>
    <name evidence="6" type="ORF">ACIB24_02320</name>
</gene>
<sequence>MSGQVGPVYSSGRRALRVAVAHACPRTRQVILDELGADPAFEAFVPSSCAEPLEAGVLLLDATGANRLDAVRAANPLLPVVLLETVHGAPEEAPESADLVRALIDPRGALDVVPLPSARDLDDATALVAVEGAVRSRLVPMMRALGVARMPVARCTPLPGPLTPTALLNSWSLQAPFRMLSIASGRGSLAALAGLLSGLPADLPVPVVAGQHLPARHLPALVDVLDRICPLPVRLLPGAGVRLRDLPAGTVWVTAGASPADTPGEGLFDGVLDGLLLSASRGFADGVLAVVLAGIGRDGVRGASAVREAGGTVLAQDEESSMLWGLPGAVALAGQADRLVPLGDLPAALTVTLAVPLHEWDDARGRHAHRPLERPATVGGRR</sequence>
<evidence type="ECO:0000256" key="4">
    <source>
        <dbReference type="PROSITE-ProRule" id="PRU00050"/>
    </source>
</evidence>
<protein>
    <recommendedName>
        <fullName evidence="2">protein-glutamate methylesterase</fullName>
        <ecNumber evidence="2">3.1.1.61</ecNumber>
    </recommendedName>
</protein>